<evidence type="ECO:0000313" key="1">
    <source>
        <dbReference type="EMBL" id="PQV62844.1"/>
    </source>
</evidence>
<dbReference type="InParanoid" id="A0A2S8SPY5"/>
<name>A0A2S8SPY5_9BACT</name>
<protein>
    <submittedName>
        <fullName evidence="1">Putative Vancomycin resistance protein YoaR</fullName>
    </submittedName>
</protein>
<dbReference type="PANTHER" id="PTHR35788">
    <property type="entry name" value="EXPORTED PROTEIN-RELATED"/>
    <property type="match status" value="1"/>
</dbReference>
<evidence type="ECO:0000313" key="2">
    <source>
        <dbReference type="Proteomes" id="UP000237684"/>
    </source>
</evidence>
<organism evidence="1 2">
    <name type="scientific">Abditibacterium utsteinense</name>
    <dbReference type="NCBI Taxonomy" id="1960156"/>
    <lineage>
        <taxon>Bacteria</taxon>
        <taxon>Pseudomonadati</taxon>
        <taxon>Abditibacteriota</taxon>
        <taxon>Abditibacteriia</taxon>
        <taxon>Abditibacteriales</taxon>
        <taxon>Abditibacteriaceae</taxon>
        <taxon>Abditibacterium</taxon>
    </lineage>
</organism>
<proteinExistence type="predicted"/>
<accession>A0A2S8SPY5</accession>
<gene>
    <name evidence="1" type="ORF">B1R32_12017</name>
</gene>
<keyword evidence="2" id="KW-1185">Reference proteome</keyword>
<comment type="caution">
    <text evidence="1">The sequence shown here is derived from an EMBL/GenBank/DDBJ whole genome shotgun (WGS) entry which is preliminary data.</text>
</comment>
<dbReference type="InterPro" id="IPR052913">
    <property type="entry name" value="Glycopeptide_resist_protein"/>
</dbReference>
<dbReference type="OrthoDB" id="9797191at2"/>
<sequence>MTLHFLRRSLLLTPLLLTPLVLTFSEAVLSAPASAAKFGAARVGGISISGLDEAGATRRLKRELAPKLDKRIGIAAGRKIVYRTRRELGFSLDVGKMLGRAAKNKSVPVAFRVNQNSAARALNRLAPSLSSQPRDAIPVLFKGKVKIRPSVAGSHFDASKSAARLMIQAEKESSKTRFKLVANSLSPRLTTNRLKGIHAVLGTFTTRYNPGQVKRTRNMGIAIRAIDGTLLSPGEVFSLNKTVGERSQARGYRTAVIFEGGKKEPGIGGGVSQVTGTIFNAALVAGLPIKTYQVHSRPVKYLPLGRDATVSWGNFDMKFANDTKAPVYISYQRHASSVTATLFGKKTGKRGQMRVVSKKVGEREIEAILYRTIRQGGKVVKKERVGSSHYNWKDDNED</sequence>
<dbReference type="EMBL" id="NIGF01000020">
    <property type="protein sequence ID" value="PQV62844.1"/>
    <property type="molecule type" value="Genomic_DNA"/>
</dbReference>
<dbReference type="Proteomes" id="UP000237684">
    <property type="component" value="Unassembled WGS sequence"/>
</dbReference>
<dbReference type="PANTHER" id="PTHR35788:SF1">
    <property type="entry name" value="EXPORTED PROTEIN"/>
    <property type="match status" value="1"/>
</dbReference>
<reference evidence="1 2" key="1">
    <citation type="journal article" date="2018" name="Syst. Appl. Microbiol.">
        <title>Abditibacterium utsteinense sp. nov., the first cultivated member of candidate phylum FBP, isolated from ice-free Antarctic soil samples.</title>
        <authorList>
            <person name="Tahon G."/>
            <person name="Tytgat B."/>
            <person name="Lebbe L."/>
            <person name="Carlier A."/>
            <person name="Willems A."/>
        </authorList>
    </citation>
    <scope>NUCLEOTIDE SEQUENCE [LARGE SCALE GENOMIC DNA]</scope>
    <source>
        <strain evidence="1 2">LMG 29911</strain>
    </source>
</reference>
<dbReference type="Pfam" id="PF04294">
    <property type="entry name" value="VanW"/>
    <property type="match status" value="1"/>
</dbReference>
<dbReference type="InterPro" id="IPR007391">
    <property type="entry name" value="Vancomycin_resist_VanW"/>
</dbReference>
<dbReference type="RefSeq" id="WP_123580817.1">
    <property type="nucleotide sequence ID" value="NZ_NIGF01000020.1"/>
</dbReference>
<dbReference type="AlphaFoldDB" id="A0A2S8SPY5"/>